<evidence type="ECO:0000313" key="3">
    <source>
        <dbReference type="EMBL" id="GKU73449.1"/>
    </source>
</evidence>
<accession>A0AA37UYU4</accession>
<sequence>MHSPSSRPTRCAHFVRRYPILIILAWFALTAALNVFVPQLEAVGKDNSVSLASAASQSYKALKRQGSLFHQFNSDSIAMPPMSNMSKTSGAIASPQAARKAPT</sequence>
<name>A0AA37UYU4_9MYCO</name>
<reference evidence="3" key="4">
    <citation type="submission" date="2022-04" db="EMBL/GenBank/DDBJ databases">
        <authorList>
            <person name="Komine T."/>
            <person name="Fukano H."/>
            <person name="Wada S."/>
        </authorList>
    </citation>
    <scope>NUCLEOTIDE SEQUENCE</scope>
    <source>
        <strain evidence="3">NJB18185</strain>
    </source>
</reference>
<keyword evidence="4" id="KW-1185">Reference proteome</keyword>
<keyword evidence="1" id="KW-0472">Membrane</keyword>
<proteinExistence type="predicted"/>
<reference evidence="3" key="3">
    <citation type="journal article" date="2022" name="Microbiol. Resour. Announc.">
        <title>Draft Genome Sequences of Eight Mycobacterium montefiorense Strains Isolated from Salamanders in Captivity.</title>
        <authorList>
            <person name="Komine T."/>
            <person name="Ihara H."/>
            <person name="Fukano H."/>
            <person name="Hoshino Y."/>
            <person name="Kurata O."/>
            <person name="Wada S."/>
        </authorList>
    </citation>
    <scope>NUCLEOTIDE SEQUENCE</scope>
    <source>
        <strain evidence="3">NJB18185</strain>
    </source>
</reference>
<dbReference type="AlphaFoldDB" id="A0AA37UYU4"/>
<dbReference type="EMBL" id="BFCH01000017">
    <property type="protein sequence ID" value="GBG37871.1"/>
    <property type="molecule type" value="Genomic_DNA"/>
</dbReference>
<keyword evidence="1" id="KW-0812">Transmembrane</keyword>
<evidence type="ECO:0000256" key="1">
    <source>
        <dbReference type="SAM" id="Phobius"/>
    </source>
</evidence>
<dbReference type="EMBL" id="BQYH01000021">
    <property type="protein sequence ID" value="GKU73449.1"/>
    <property type="molecule type" value="Genomic_DNA"/>
</dbReference>
<gene>
    <name evidence="2" type="ORF">MmonteBS_22430</name>
    <name evidence="3" type="ORF">NJB18185_32200</name>
</gene>
<reference evidence="2" key="1">
    <citation type="journal article" date="2018" name="Genome Announc.">
        <title>Draft Genome Sequence of Mycobacterium montefiorense Isolated from Japanese Black Salamander (Hynobius nigrescens).</title>
        <authorList>
            <person name="Fukano H."/>
            <person name="Yoshida M."/>
            <person name="Shimizu A."/>
            <person name="Iwao H."/>
            <person name="Katayama Y."/>
            <person name="Omatsu T."/>
            <person name="Mizutani T."/>
            <person name="Kurata O."/>
            <person name="Wada S."/>
            <person name="Hoshino Y."/>
        </authorList>
    </citation>
    <scope>NUCLEOTIDE SEQUENCE</scope>
    <source>
        <strain evidence="2">BS</strain>
    </source>
</reference>
<protein>
    <submittedName>
        <fullName evidence="3">Uncharacterized protein</fullName>
    </submittedName>
</protein>
<dbReference type="Proteomes" id="UP000245060">
    <property type="component" value="Unassembled WGS sequence"/>
</dbReference>
<evidence type="ECO:0000313" key="4">
    <source>
        <dbReference type="Proteomes" id="UP000245060"/>
    </source>
</evidence>
<comment type="caution">
    <text evidence="3">The sequence shown here is derived from an EMBL/GenBank/DDBJ whole genome shotgun (WGS) entry which is preliminary data.</text>
</comment>
<evidence type="ECO:0000313" key="5">
    <source>
        <dbReference type="Proteomes" id="UP001139505"/>
    </source>
</evidence>
<reference evidence="4" key="2">
    <citation type="submission" date="2018-04" db="EMBL/GenBank/DDBJ databases">
        <title>Draft genome sequence of Mycobacterium montefiorense isolated from Japanese black salamander.</title>
        <authorList>
            <person name="Fukano H."/>
            <person name="Yoshida M."/>
            <person name="Shimizu A."/>
            <person name="Iwao H."/>
            <person name="Kurata O."/>
            <person name="Katayama Y."/>
            <person name="Omatsu T."/>
            <person name="Mizutani T."/>
            <person name="Wada S."/>
            <person name="Hoshino Y."/>
        </authorList>
    </citation>
    <scope>NUCLEOTIDE SEQUENCE [LARGE SCALE GENOMIC DNA]</scope>
    <source>
        <strain evidence="4">BS</strain>
    </source>
</reference>
<keyword evidence="1" id="KW-1133">Transmembrane helix</keyword>
<evidence type="ECO:0000313" key="2">
    <source>
        <dbReference type="EMBL" id="GBG37871.1"/>
    </source>
</evidence>
<dbReference type="Proteomes" id="UP001139505">
    <property type="component" value="Unassembled WGS sequence"/>
</dbReference>
<organism evidence="3 5">
    <name type="scientific">Mycobacterium montefiorense</name>
    <dbReference type="NCBI Taxonomy" id="154654"/>
    <lineage>
        <taxon>Bacteria</taxon>
        <taxon>Bacillati</taxon>
        <taxon>Actinomycetota</taxon>
        <taxon>Actinomycetes</taxon>
        <taxon>Mycobacteriales</taxon>
        <taxon>Mycobacteriaceae</taxon>
        <taxon>Mycobacterium</taxon>
        <taxon>Mycobacterium simiae complex</taxon>
    </lineage>
</organism>
<feature type="transmembrane region" description="Helical" evidence="1">
    <location>
        <begin position="20"/>
        <end position="37"/>
    </location>
</feature>